<dbReference type="GO" id="GO:0032259">
    <property type="term" value="P:methylation"/>
    <property type="evidence" value="ECO:0007669"/>
    <property type="project" value="UniProtKB-KW"/>
</dbReference>
<organism evidence="1 2">
    <name type="scientific">Yersinia mollaretii</name>
    <dbReference type="NCBI Taxonomy" id="33060"/>
    <lineage>
        <taxon>Bacteria</taxon>
        <taxon>Pseudomonadati</taxon>
        <taxon>Pseudomonadota</taxon>
        <taxon>Gammaproteobacteria</taxon>
        <taxon>Enterobacterales</taxon>
        <taxon>Yersiniaceae</taxon>
        <taxon>Yersinia</taxon>
    </lineage>
</organism>
<dbReference type="InterPro" id="IPR029063">
    <property type="entry name" value="SAM-dependent_MTases_sf"/>
</dbReference>
<reference evidence="1" key="1">
    <citation type="submission" date="2020-03" db="EMBL/GenBank/DDBJ databases">
        <authorList>
            <person name="Kislichkina A."/>
            <person name="Dentovskaya S."/>
            <person name="Shaikhutdinov R."/>
            <person name="Ivanov S."/>
            <person name="Sizova A."/>
            <person name="Solomentsev V."/>
            <person name="Bogun A."/>
        </authorList>
    </citation>
    <scope>NUCLEOTIDE SEQUENCE</scope>
    <source>
        <strain evidence="1">SCPM-O-B-7610</strain>
    </source>
</reference>
<gene>
    <name evidence="1" type="ORF">HB991_05280</name>
</gene>
<dbReference type="CDD" id="cd02440">
    <property type="entry name" value="AdoMet_MTases"/>
    <property type="match status" value="1"/>
</dbReference>
<dbReference type="Pfam" id="PF13489">
    <property type="entry name" value="Methyltransf_23"/>
    <property type="match status" value="1"/>
</dbReference>
<dbReference type="EMBL" id="JAASAI010000003">
    <property type="protein sequence ID" value="NIL21937.1"/>
    <property type="molecule type" value="Genomic_DNA"/>
</dbReference>
<evidence type="ECO:0000313" key="1">
    <source>
        <dbReference type="EMBL" id="NIL21937.1"/>
    </source>
</evidence>
<protein>
    <submittedName>
        <fullName evidence="1">Class I SAM-dependent methyltransferase</fullName>
    </submittedName>
</protein>
<keyword evidence="1" id="KW-0808">Transferase</keyword>
<dbReference type="GO" id="GO:0008168">
    <property type="term" value="F:methyltransferase activity"/>
    <property type="evidence" value="ECO:0007669"/>
    <property type="project" value="UniProtKB-KW"/>
</dbReference>
<keyword evidence="1" id="KW-0489">Methyltransferase</keyword>
<dbReference type="AlphaFoldDB" id="A0AA44CJH8"/>
<dbReference type="Gene3D" id="3.40.50.150">
    <property type="entry name" value="Vaccinia Virus protein VP39"/>
    <property type="match status" value="1"/>
</dbReference>
<dbReference type="RefSeq" id="WP_050536021.1">
    <property type="nucleotide sequence ID" value="NZ_CABHYO010000059.1"/>
</dbReference>
<comment type="caution">
    <text evidence="1">The sequence shown here is derived from an EMBL/GenBank/DDBJ whole genome shotgun (WGS) entry which is preliminary data.</text>
</comment>
<accession>A0AA44CJH8</accession>
<dbReference type="PANTHER" id="PTHR43861">
    <property type="entry name" value="TRANS-ACONITATE 2-METHYLTRANSFERASE-RELATED"/>
    <property type="match status" value="1"/>
</dbReference>
<proteinExistence type="predicted"/>
<sequence length="290" mass="32939">MLKKHTCKVCGSIAQPIGSRNGKLDGRAYEFVQCNNCHFSFVTNFRDDYAEIYNEKYYAGCGADPMADYIHEYKNPLITIRNYEWQGAIKIYRKLCPENGKWLDFGCGSGGLVRYAKNRGIDIVGFDEGWAASLGREDGTQILTASELSETEGMFDFCSAIEVFEHIADPLAAFRQIRRVLKPGGILFLTTGNAKPWRSNLLNWGYTSCPDVHISFYEPETLELCMTESGFLPKRIDNFDLYSDIIKFKILKNIGLKNKKLLIDALPWRIISKMVDLRYQVSAQPYGVAI</sequence>
<dbReference type="Proteomes" id="UP000712947">
    <property type="component" value="Unassembled WGS sequence"/>
</dbReference>
<evidence type="ECO:0000313" key="2">
    <source>
        <dbReference type="Proteomes" id="UP000712947"/>
    </source>
</evidence>
<dbReference type="SUPFAM" id="SSF53335">
    <property type="entry name" value="S-adenosyl-L-methionine-dependent methyltransferases"/>
    <property type="match status" value="1"/>
</dbReference>
<name>A0AA44CJH8_YERMO</name>